<evidence type="ECO:0000256" key="1">
    <source>
        <dbReference type="ARBA" id="ARBA00004651"/>
    </source>
</evidence>
<dbReference type="Pfam" id="PF01618">
    <property type="entry name" value="MotA_ExbB"/>
    <property type="match status" value="1"/>
</dbReference>
<gene>
    <name evidence="9" type="ORF">ALQ42_00982</name>
</gene>
<feature type="transmembrane region" description="Helical" evidence="7">
    <location>
        <begin position="174"/>
        <end position="199"/>
    </location>
</feature>
<dbReference type="Proteomes" id="UP000273536">
    <property type="component" value="Unassembled WGS sequence"/>
</dbReference>
<sequence>MNGYRSRRSALGDPMIEWRQFFEGVITVWELVKSGGWMMLPIILSSIAAAGIIIERLWTLRASRITPPHLLGQVWQWIQEKKLDGEKLKQLRADSPLGEILAAGLANSRHGREIMKECIEEAAARVIHELERYLSALGSIAAMAPLLGLLGTVLGMIDIFGSFNSSGATANAGVLASGISKALICTASGLIVAIPAIFFHRFLQSRVDELVVGMEQQAIRLVEVVQGDRDVDLIDAKIDLKSLARAGGGKKK</sequence>
<keyword evidence="4 7" id="KW-1133">Transmembrane helix</keyword>
<evidence type="ECO:0000256" key="3">
    <source>
        <dbReference type="ARBA" id="ARBA00022692"/>
    </source>
</evidence>
<proteinExistence type="inferred from homology"/>
<dbReference type="GO" id="GO:0017038">
    <property type="term" value="P:protein import"/>
    <property type="evidence" value="ECO:0007669"/>
    <property type="project" value="TreeGrafter"/>
</dbReference>
<evidence type="ECO:0000256" key="4">
    <source>
        <dbReference type="ARBA" id="ARBA00022989"/>
    </source>
</evidence>
<keyword evidence="2" id="KW-1003">Cell membrane</keyword>
<evidence type="ECO:0000256" key="7">
    <source>
        <dbReference type="SAM" id="Phobius"/>
    </source>
</evidence>
<comment type="similarity">
    <text evidence="6">Belongs to the exbB/tolQ family.</text>
</comment>
<feature type="transmembrane region" description="Helical" evidence="7">
    <location>
        <begin position="133"/>
        <end position="154"/>
    </location>
</feature>
<dbReference type="GO" id="GO:0005886">
    <property type="term" value="C:plasma membrane"/>
    <property type="evidence" value="ECO:0007669"/>
    <property type="project" value="UniProtKB-SubCell"/>
</dbReference>
<keyword evidence="6" id="KW-0813">Transport</keyword>
<protein>
    <submittedName>
        <fullName evidence="9">MotA/TolQ/ExbB proton channel</fullName>
    </submittedName>
</protein>
<dbReference type="PANTHER" id="PTHR30625">
    <property type="entry name" value="PROTEIN TOLQ"/>
    <property type="match status" value="1"/>
</dbReference>
<reference evidence="9 10" key="1">
    <citation type="submission" date="2018-08" db="EMBL/GenBank/DDBJ databases">
        <title>Recombination of ecologically and evolutionarily significant loci maintains genetic cohesion in the Pseudomonas syringae species complex.</title>
        <authorList>
            <person name="Dillon M."/>
            <person name="Thakur S."/>
            <person name="Almeida R.N.D."/>
            <person name="Weir B.S."/>
            <person name="Guttman D.S."/>
        </authorList>
    </citation>
    <scope>NUCLEOTIDE SEQUENCE [LARGE SCALE GENOMIC DNA]</scope>
    <source>
        <strain evidence="9 10">ICMP 6372</strain>
    </source>
</reference>
<evidence type="ECO:0000313" key="9">
    <source>
        <dbReference type="EMBL" id="RMO34569.1"/>
    </source>
</evidence>
<accession>A0A3M3UNB0</accession>
<dbReference type="PANTHER" id="PTHR30625:SF11">
    <property type="entry name" value="MOTA_TOLQ_EXBB PROTON CHANNEL DOMAIN-CONTAINING PROTEIN"/>
    <property type="match status" value="1"/>
</dbReference>
<dbReference type="EMBL" id="RBPS01000246">
    <property type="protein sequence ID" value="RMO34569.1"/>
    <property type="molecule type" value="Genomic_DNA"/>
</dbReference>
<dbReference type="InterPro" id="IPR002898">
    <property type="entry name" value="MotA_ExbB_proton_chnl"/>
</dbReference>
<feature type="transmembrane region" description="Helical" evidence="7">
    <location>
        <begin position="36"/>
        <end position="54"/>
    </location>
</feature>
<feature type="domain" description="MotA/TolQ/ExbB proton channel" evidence="8">
    <location>
        <begin position="93"/>
        <end position="215"/>
    </location>
</feature>
<dbReference type="AlphaFoldDB" id="A0A3M3UNB0"/>
<name>A0A3M3UNB0_PSESG</name>
<evidence type="ECO:0000259" key="8">
    <source>
        <dbReference type="Pfam" id="PF01618"/>
    </source>
</evidence>
<comment type="caution">
    <text evidence="9">The sequence shown here is derived from an EMBL/GenBank/DDBJ whole genome shotgun (WGS) entry which is preliminary data.</text>
</comment>
<comment type="subcellular location">
    <subcellularLocation>
        <location evidence="1">Cell membrane</location>
        <topology evidence="1">Multi-pass membrane protein</topology>
    </subcellularLocation>
    <subcellularLocation>
        <location evidence="6">Membrane</location>
        <topology evidence="6">Multi-pass membrane protein</topology>
    </subcellularLocation>
</comment>
<keyword evidence="5 7" id="KW-0472">Membrane</keyword>
<keyword evidence="6" id="KW-0653">Protein transport</keyword>
<evidence type="ECO:0000313" key="10">
    <source>
        <dbReference type="Proteomes" id="UP000273536"/>
    </source>
</evidence>
<keyword evidence="3 7" id="KW-0812">Transmembrane</keyword>
<evidence type="ECO:0000256" key="5">
    <source>
        <dbReference type="ARBA" id="ARBA00023136"/>
    </source>
</evidence>
<organism evidence="9 10">
    <name type="scientific">Pseudomonas savastanoi pv. glycinea</name>
    <name type="common">Pseudomonas syringae pv. glycinea</name>
    <dbReference type="NCBI Taxonomy" id="318"/>
    <lineage>
        <taxon>Bacteria</taxon>
        <taxon>Pseudomonadati</taxon>
        <taxon>Pseudomonadota</taxon>
        <taxon>Gammaproteobacteria</taxon>
        <taxon>Pseudomonadales</taxon>
        <taxon>Pseudomonadaceae</taxon>
        <taxon>Pseudomonas</taxon>
    </lineage>
</organism>
<evidence type="ECO:0000256" key="6">
    <source>
        <dbReference type="RuleBase" id="RU004057"/>
    </source>
</evidence>
<evidence type="ECO:0000256" key="2">
    <source>
        <dbReference type="ARBA" id="ARBA00022475"/>
    </source>
</evidence>
<dbReference type="InterPro" id="IPR050790">
    <property type="entry name" value="ExbB/TolQ_transport"/>
</dbReference>